<evidence type="ECO:0000256" key="8">
    <source>
        <dbReference type="ARBA" id="ARBA00023006"/>
    </source>
</evidence>
<dbReference type="SUPFAM" id="SSF118215">
    <property type="entry name" value="Proton glutamate symport protein"/>
    <property type="match status" value="1"/>
</dbReference>
<reference evidence="12 13" key="1">
    <citation type="submission" date="2015-07" db="EMBL/GenBank/DDBJ databases">
        <title>The genome of Habropoda laboriosa.</title>
        <authorList>
            <person name="Pan H."/>
            <person name="Kapheim K."/>
        </authorList>
    </citation>
    <scope>NUCLEOTIDE SEQUENCE [LARGE SCALE GENOMIC DNA]</scope>
    <source>
        <strain evidence="12">0110345459</strain>
    </source>
</reference>
<dbReference type="GO" id="GO:0005313">
    <property type="term" value="F:L-glutamate transmembrane transporter activity"/>
    <property type="evidence" value="ECO:0007669"/>
    <property type="project" value="TreeGrafter"/>
</dbReference>
<evidence type="ECO:0000256" key="6">
    <source>
        <dbReference type="ARBA" id="ARBA00022847"/>
    </source>
</evidence>
<evidence type="ECO:0000256" key="9">
    <source>
        <dbReference type="ARBA" id="ARBA00023136"/>
    </source>
</evidence>
<keyword evidence="4 11" id="KW-0812">Transmembrane</keyword>
<feature type="transmembrane region" description="Helical" evidence="11">
    <location>
        <begin position="462"/>
        <end position="488"/>
    </location>
</feature>
<dbReference type="OrthoDB" id="5877963at2759"/>
<dbReference type="Gene3D" id="1.10.3860.10">
    <property type="entry name" value="Sodium:dicarboxylate symporter"/>
    <property type="match status" value="1"/>
</dbReference>
<evidence type="ECO:0000256" key="2">
    <source>
        <dbReference type="ARBA" id="ARBA00006148"/>
    </source>
</evidence>
<feature type="transmembrane region" description="Helical" evidence="11">
    <location>
        <begin position="294"/>
        <end position="314"/>
    </location>
</feature>
<evidence type="ECO:0000256" key="4">
    <source>
        <dbReference type="ARBA" id="ARBA00022692"/>
    </source>
</evidence>
<feature type="transmembrane region" description="Helical" evidence="11">
    <location>
        <begin position="391"/>
        <end position="408"/>
    </location>
</feature>
<name>A0A0L7QU65_9HYME</name>
<dbReference type="InterPro" id="IPR018107">
    <property type="entry name" value="Na-dicarboxylate_symporter_CS"/>
</dbReference>
<keyword evidence="5" id="KW-0833">Ubl conjugation pathway</keyword>
<dbReference type="Proteomes" id="UP000053825">
    <property type="component" value="Unassembled WGS sequence"/>
</dbReference>
<evidence type="ECO:0000256" key="5">
    <source>
        <dbReference type="ARBA" id="ARBA00022786"/>
    </source>
</evidence>
<dbReference type="InterPro" id="IPR036458">
    <property type="entry name" value="Na:dicarbo_symporter_sf"/>
</dbReference>
<sequence>MDGPGTITWDEFLENAEKFVQMSNEISDGWELRGNKNMPGEAYVAQQRKQYISSGSNSKNYSTPENNDSIDNFEFMLKYDPFEATSSIEKPLVTEHHVLWSMSYSVPVLYFNGWKSDFPGINPISVEEAQFLTCSAELQYKELSQAIHPILGTPFLYLHPCMSHELIQITSNRSPLSGSDPQCKIAERTSYYPQEPNKRPKTRQEKIRACLRHNSLTILTVGGVVGGVILGIILRNTRTQGWTPREIMYINYIGDLFLRMLKSLILPLIISSLVSAIGSLDLSLSGKIGARAIVYYMVTTVSAVILGIILVITIQPGVGNNPDIKTKEQSQNVSTIDTLMDLVRNMFPPNLVEAIFTQENIHYLYLYSISSLYFSMDSWEPVQKSVSGTNIMGLVVFATALGITLGKMEEQGKPLLYFFESLSGAMMQITHWVIWLSPVGVLFLVAAKITEMQSLDEVVAQLGMYFLTVLFGLFIHGFLVLPVLYFAITKKNPYVYISNMAQALVTAFGTSSSSATLPIAINCLEEGNGVDSRITRFILPIGATINMDGTALYEAVAAIFIAQVRQVSLSFGQLVAVSITATAASIGAAGIPQAGLVTMVMVLDTVRLPADDVFLVIAVDWLLDRCRTTVNVVGDSLGAGIVNYLSRNELTSLPHNAQPQNGADHHTTTSI</sequence>
<dbReference type="GO" id="GO:0006914">
    <property type="term" value="P:autophagy"/>
    <property type="evidence" value="ECO:0007669"/>
    <property type="project" value="UniProtKB-KW"/>
</dbReference>
<comment type="similarity">
    <text evidence="2 11">Belongs to the dicarboxylate/amino acid:cation symporter (DAACS) (TC 2.A.23) family.</text>
</comment>
<feature type="transmembrane region" description="Helical" evidence="11">
    <location>
        <begin position="264"/>
        <end position="282"/>
    </location>
</feature>
<dbReference type="InterPro" id="IPR001991">
    <property type="entry name" value="Na-dicarboxylate_symporter"/>
</dbReference>
<comment type="subcellular location">
    <subcellularLocation>
        <location evidence="1 11">Membrane</location>
        <topology evidence="1 11">Multi-pass membrane protein</topology>
    </subcellularLocation>
</comment>
<dbReference type="GO" id="GO:0005886">
    <property type="term" value="C:plasma membrane"/>
    <property type="evidence" value="ECO:0007669"/>
    <property type="project" value="TreeGrafter"/>
</dbReference>
<dbReference type="EMBL" id="KQ414735">
    <property type="protein sequence ID" value="KOC62188.1"/>
    <property type="molecule type" value="Genomic_DNA"/>
</dbReference>
<evidence type="ECO:0000256" key="10">
    <source>
        <dbReference type="ARBA" id="ARBA00023180"/>
    </source>
</evidence>
<keyword evidence="8" id="KW-0072">Autophagy</keyword>
<evidence type="ECO:0000256" key="7">
    <source>
        <dbReference type="ARBA" id="ARBA00022989"/>
    </source>
</evidence>
<protein>
    <recommendedName>
        <fullName evidence="11">Amino acid transporter</fullName>
    </recommendedName>
</protein>
<proteinExistence type="inferred from homology"/>
<dbReference type="PROSITE" id="PS00714">
    <property type="entry name" value="NA_DICARBOXYL_SYMP_2"/>
    <property type="match status" value="1"/>
</dbReference>
<evidence type="ECO:0000313" key="13">
    <source>
        <dbReference type="Proteomes" id="UP000053825"/>
    </source>
</evidence>
<gene>
    <name evidence="12" type="ORF">WH47_03946</name>
</gene>
<dbReference type="GO" id="GO:0015175">
    <property type="term" value="F:neutral L-amino acid transmembrane transporter activity"/>
    <property type="evidence" value="ECO:0007669"/>
    <property type="project" value="TreeGrafter"/>
</dbReference>
<keyword evidence="9 11" id="KW-0472">Membrane</keyword>
<keyword evidence="10" id="KW-0325">Glycoprotein</keyword>
<feature type="transmembrane region" description="Helical" evidence="11">
    <location>
        <begin position="216"/>
        <end position="234"/>
    </location>
</feature>
<keyword evidence="7 11" id="KW-1133">Transmembrane helix</keyword>
<dbReference type="Gene3D" id="3.30.1460.50">
    <property type="match status" value="1"/>
</dbReference>
<dbReference type="PANTHER" id="PTHR11958">
    <property type="entry name" value="SODIUM/DICARBOXYLATE SYMPORTER-RELATED"/>
    <property type="match status" value="1"/>
</dbReference>
<dbReference type="AlphaFoldDB" id="A0A0L7QU65"/>
<feature type="transmembrane region" description="Helical" evidence="11">
    <location>
        <begin position="429"/>
        <end position="450"/>
    </location>
</feature>
<keyword evidence="13" id="KW-1185">Reference proteome</keyword>
<dbReference type="Pfam" id="PF03987">
    <property type="entry name" value="Autophagy_act_C"/>
    <property type="match status" value="1"/>
</dbReference>
<dbReference type="GO" id="GO:0019787">
    <property type="term" value="F:ubiquitin-like protein transferase activity"/>
    <property type="evidence" value="ECO:0007669"/>
    <property type="project" value="InterPro"/>
</dbReference>
<keyword evidence="6 11" id="KW-0769">Symport</keyword>
<dbReference type="InterPro" id="IPR007135">
    <property type="entry name" value="Atg3/Atg10"/>
</dbReference>
<dbReference type="InterPro" id="IPR050746">
    <property type="entry name" value="DAACS"/>
</dbReference>
<dbReference type="Pfam" id="PF00375">
    <property type="entry name" value="SDF"/>
    <property type="match status" value="1"/>
</dbReference>
<evidence type="ECO:0000313" key="12">
    <source>
        <dbReference type="EMBL" id="KOC62188.1"/>
    </source>
</evidence>
<evidence type="ECO:0000256" key="1">
    <source>
        <dbReference type="ARBA" id="ARBA00004141"/>
    </source>
</evidence>
<keyword evidence="3 11" id="KW-0813">Transport</keyword>
<accession>A0A0L7QU65</accession>
<dbReference type="PRINTS" id="PR00173">
    <property type="entry name" value="EDTRNSPORT"/>
</dbReference>
<evidence type="ECO:0000256" key="11">
    <source>
        <dbReference type="RuleBase" id="RU361216"/>
    </source>
</evidence>
<dbReference type="STRING" id="597456.A0A0L7QU65"/>
<organism evidence="12 13">
    <name type="scientific">Habropoda laboriosa</name>
    <dbReference type="NCBI Taxonomy" id="597456"/>
    <lineage>
        <taxon>Eukaryota</taxon>
        <taxon>Metazoa</taxon>
        <taxon>Ecdysozoa</taxon>
        <taxon>Arthropoda</taxon>
        <taxon>Hexapoda</taxon>
        <taxon>Insecta</taxon>
        <taxon>Pterygota</taxon>
        <taxon>Neoptera</taxon>
        <taxon>Endopterygota</taxon>
        <taxon>Hymenoptera</taxon>
        <taxon>Apocrita</taxon>
        <taxon>Aculeata</taxon>
        <taxon>Apoidea</taxon>
        <taxon>Anthophila</taxon>
        <taxon>Apidae</taxon>
        <taxon>Habropoda</taxon>
    </lineage>
</organism>
<evidence type="ECO:0000256" key="3">
    <source>
        <dbReference type="ARBA" id="ARBA00022448"/>
    </source>
</evidence>
<dbReference type="PANTHER" id="PTHR11958:SF63">
    <property type="entry name" value="AMINO ACID TRANSPORTER"/>
    <property type="match status" value="1"/>
</dbReference>
<dbReference type="GO" id="GO:0015501">
    <property type="term" value="F:glutamate:sodium symporter activity"/>
    <property type="evidence" value="ECO:0007669"/>
    <property type="project" value="TreeGrafter"/>
</dbReference>